<dbReference type="Proteomes" id="UP000649955">
    <property type="component" value="Unassembled WGS sequence"/>
</dbReference>
<evidence type="ECO:0000256" key="2">
    <source>
        <dbReference type="ARBA" id="ARBA00035108"/>
    </source>
</evidence>
<dbReference type="InterPro" id="IPR000638">
    <property type="entry name" value="Gas-vesicle_GvpA-like"/>
</dbReference>
<protein>
    <recommendedName>
        <fullName evidence="5">Gas vesicle protein</fullName>
    </recommendedName>
</protein>
<comment type="subcellular location">
    <subcellularLocation>
        <location evidence="2">Gas vesicle</location>
    </subcellularLocation>
</comment>
<dbReference type="EMBL" id="BNAW01000015">
    <property type="protein sequence ID" value="GHG16619.1"/>
    <property type="molecule type" value="Genomic_DNA"/>
</dbReference>
<sequence>MADAGTQAIGDLLAGPGAPDRGDLLAEVFTPSGANAAEAVVDLLDRVVHRGAVVTGDVIVSLAGIDLVRLDLRLLLLGLDGTHR</sequence>
<accession>A0ABQ3KKG8</accession>
<organism evidence="3 4">
    <name type="scientific">Amycolatopsis bullii</name>
    <dbReference type="NCBI Taxonomy" id="941987"/>
    <lineage>
        <taxon>Bacteria</taxon>
        <taxon>Bacillati</taxon>
        <taxon>Actinomycetota</taxon>
        <taxon>Actinomycetes</taxon>
        <taxon>Pseudonocardiales</taxon>
        <taxon>Pseudonocardiaceae</taxon>
        <taxon>Amycolatopsis</taxon>
    </lineage>
</organism>
<name>A0ABQ3KKG8_9PSEU</name>
<proteinExistence type="predicted"/>
<keyword evidence="4" id="KW-1185">Reference proteome</keyword>
<comment type="caution">
    <text evidence="3">The sequence shown here is derived from an EMBL/GenBank/DDBJ whole genome shotgun (WGS) entry which is preliminary data.</text>
</comment>
<evidence type="ECO:0000313" key="4">
    <source>
        <dbReference type="Proteomes" id="UP000649955"/>
    </source>
</evidence>
<evidence type="ECO:0000256" key="1">
    <source>
        <dbReference type="ARBA" id="ARBA00022987"/>
    </source>
</evidence>
<keyword evidence="1" id="KW-0304">Gas vesicle</keyword>
<reference evidence="4" key="1">
    <citation type="journal article" date="2019" name="Int. J. Syst. Evol. Microbiol.">
        <title>The Global Catalogue of Microorganisms (GCM) 10K type strain sequencing project: providing services to taxonomists for standard genome sequencing and annotation.</title>
        <authorList>
            <consortium name="The Broad Institute Genomics Platform"/>
            <consortium name="The Broad Institute Genome Sequencing Center for Infectious Disease"/>
            <person name="Wu L."/>
            <person name="Ma J."/>
        </authorList>
    </citation>
    <scope>NUCLEOTIDE SEQUENCE [LARGE SCALE GENOMIC DNA]</scope>
    <source>
        <strain evidence="4">CGMCC 4.7680</strain>
    </source>
</reference>
<evidence type="ECO:0008006" key="5">
    <source>
        <dbReference type="Google" id="ProtNLM"/>
    </source>
</evidence>
<dbReference type="RefSeq" id="WP_191311917.1">
    <property type="nucleotide sequence ID" value="NZ_BNAW01000015.1"/>
</dbReference>
<gene>
    <name evidence="3" type="ORF">GCM10017567_38440</name>
</gene>
<evidence type="ECO:0000313" key="3">
    <source>
        <dbReference type="EMBL" id="GHG16619.1"/>
    </source>
</evidence>
<dbReference type="Pfam" id="PF00741">
    <property type="entry name" value="Gas_vesicle"/>
    <property type="match status" value="1"/>
</dbReference>